<dbReference type="Proteomes" id="UP001589536">
    <property type="component" value="Unassembled WGS sequence"/>
</dbReference>
<proteinExistence type="predicted"/>
<organism evidence="2 3">
    <name type="scientific">Arthrobacter methylotrophus</name>
    <dbReference type="NCBI Taxonomy" id="121291"/>
    <lineage>
        <taxon>Bacteria</taxon>
        <taxon>Bacillati</taxon>
        <taxon>Actinomycetota</taxon>
        <taxon>Actinomycetes</taxon>
        <taxon>Micrococcales</taxon>
        <taxon>Micrococcaceae</taxon>
        <taxon>Arthrobacter</taxon>
    </lineage>
</organism>
<keyword evidence="3" id="KW-1185">Reference proteome</keyword>
<evidence type="ECO:0000256" key="1">
    <source>
        <dbReference type="SAM" id="MobiDB-lite"/>
    </source>
</evidence>
<protein>
    <submittedName>
        <fullName evidence="2">Uncharacterized protein</fullName>
    </submittedName>
</protein>
<dbReference type="EMBL" id="JBHMBH010000019">
    <property type="protein sequence ID" value="MFB9714031.1"/>
    <property type="molecule type" value="Genomic_DNA"/>
</dbReference>
<evidence type="ECO:0000313" key="3">
    <source>
        <dbReference type="Proteomes" id="UP001589536"/>
    </source>
</evidence>
<sequence>MMHTNTTGGPYDRAQPRKAPAGTSGPGCTTGKDIIAKILTNHWAQPSVLDGRPVIIDCMGEGCGFQSSHANLVGDDAIWSEHAYHVADLMEQSGIAETAGVAKAERLRLADKLEEEAAIRTSMNWLRWSDETNLGWTQAANHLRHPTATD</sequence>
<reference evidence="2 3" key="1">
    <citation type="submission" date="2024-09" db="EMBL/GenBank/DDBJ databases">
        <authorList>
            <person name="Sun Q."/>
            <person name="Mori K."/>
        </authorList>
    </citation>
    <scope>NUCLEOTIDE SEQUENCE [LARGE SCALE GENOMIC DNA]</scope>
    <source>
        <strain evidence="2 3">JCM 13519</strain>
    </source>
</reference>
<feature type="region of interest" description="Disordered" evidence="1">
    <location>
        <begin position="1"/>
        <end position="27"/>
    </location>
</feature>
<dbReference type="RefSeq" id="WP_345042864.1">
    <property type="nucleotide sequence ID" value="NZ_BAABED010000001.1"/>
</dbReference>
<evidence type="ECO:0000313" key="2">
    <source>
        <dbReference type="EMBL" id="MFB9714031.1"/>
    </source>
</evidence>
<comment type="caution">
    <text evidence="2">The sequence shown here is derived from an EMBL/GenBank/DDBJ whole genome shotgun (WGS) entry which is preliminary data.</text>
</comment>
<name>A0ABV5UNE1_9MICC</name>
<accession>A0ABV5UNE1</accession>
<gene>
    <name evidence="2" type="ORF">ACFFPI_07655</name>
</gene>